<accession>A0A4V2RSG5</accession>
<keyword evidence="1" id="KW-0472">Membrane</keyword>
<keyword evidence="1" id="KW-1133">Transmembrane helix</keyword>
<comment type="caution">
    <text evidence="3">The sequence shown here is derived from an EMBL/GenBank/DDBJ whole genome shotgun (WGS) entry which is preliminary data.</text>
</comment>
<dbReference type="AlphaFoldDB" id="A0A4V2RSG5"/>
<keyword evidence="1" id="KW-0812">Transmembrane</keyword>
<organism evidence="3 4">
    <name type="scientific">Shewanella fodinae</name>
    <dbReference type="NCBI Taxonomy" id="552357"/>
    <lineage>
        <taxon>Bacteria</taxon>
        <taxon>Pseudomonadati</taxon>
        <taxon>Pseudomonadota</taxon>
        <taxon>Gammaproteobacteria</taxon>
        <taxon>Alteromonadales</taxon>
        <taxon>Shewanellaceae</taxon>
        <taxon>Shewanella</taxon>
    </lineage>
</organism>
<gene>
    <name evidence="3" type="ORF">EDC91_11031</name>
</gene>
<dbReference type="OrthoDB" id="7348799at2"/>
<evidence type="ECO:0000256" key="1">
    <source>
        <dbReference type="SAM" id="Phobius"/>
    </source>
</evidence>
<dbReference type="InterPro" id="IPR000326">
    <property type="entry name" value="PAP2/HPO"/>
</dbReference>
<protein>
    <submittedName>
        <fullName evidence="3">Membrane-associated PAP2 superfamily phosphatase</fullName>
    </submittedName>
</protein>
<dbReference type="Pfam" id="PF01569">
    <property type="entry name" value="PAP2"/>
    <property type="match status" value="1"/>
</dbReference>
<evidence type="ECO:0000259" key="2">
    <source>
        <dbReference type="Pfam" id="PF01569"/>
    </source>
</evidence>
<reference evidence="3 4" key="1">
    <citation type="submission" date="2019-03" db="EMBL/GenBank/DDBJ databases">
        <title>Freshwater and sediment microbial communities from various areas in North America, analyzing microbe dynamics in response to fracking.</title>
        <authorList>
            <person name="Lamendella R."/>
        </authorList>
    </citation>
    <scope>NUCLEOTIDE SEQUENCE [LARGE SCALE GENOMIC DNA]</scope>
    <source>
        <strain evidence="3 4">74A</strain>
    </source>
</reference>
<feature type="transmembrane region" description="Helical" evidence="1">
    <location>
        <begin position="211"/>
        <end position="229"/>
    </location>
</feature>
<sequence>MSQHLLSFNSWLHRHLLLPLVTGLLLLIVLHLTQVDLMLAQWLFHQEGNAPGWSLRHNYFLEHILHNGGRHLVTLLSLTLLVTIALSFFKPSLKPWRKDLLLLLANVAISILLVRFGKEYTNVSCPWDVIQFGGSKPWIPFPNSLFSSMDLGQCFPGGHSSGAFAWVALYYFALPHMPARRFKFLSFAIILGSAFAVCQELRGAHFLTHDLTSLLLCWVVATLGYGIVYRPWCQRQSVTIDLPNAASMRV</sequence>
<dbReference type="CDD" id="cd03396">
    <property type="entry name" value="PAP2_like_6"/>
    <property type="match status" value="1"/>
</dbReference>
<feature type="transmembrane region" description="Helical" evidence="1">
    <location>
        <begin position="184"/>
        <end position="205"/>
    </location>
</feature>
<dbReference type="EMBL" id="SLWF01000010">
    <property type="protein sequence ID" value="TCN84992.1"/>
    <property type="molecule type" value="Genomic_DNA"/>
</dbReference>
<feature type="domain" description="Phosphatidic acid phosphatase type 2/haloperoxidase" evidence="2">
    <location>
        <begin position="100"/>
        <end position="230"/>
    </location>
</feature>
<feature type="transmembrane region" description="Helical" evidence="1">
    <location>
        <begin position="12"/>
        <end position="33"/>
    </location>
</feature>
<feature type="transmembrane region" description="Helical" evidence="1">
    <location>
        <begin position="69"/>
        <end position="88"/>
    </location>
</feature>
<keyword evidence="4" id="KW-1185">Reference proteome</keyword>
<evidence type="ECO:0000313" key="4">
    <source>
        <dbReference type="Proteomes" id="UP000294832"/>
    </source>
</evidence>
<dbReference type="RefSeq" id="WP_133038750.1">
    <property type="nucleotide sequence ID" value="NZ_SLWF01000010.1"/>
</dbReference>
<proteinExistence type="predicted"/>
<dbReference type="Proteomes" id="UP000294832">
    <property type="component" value="Unassembled WGS sequence"/>
</dbReference>
<dbReference type="InterPro" id="IPR036938">
    <property type="entry name" value="PAP2/HPO_sf"/>
</dbReference>
<feature type="transmembrane region" description="Helical" evidence="1">
    <location>
        <begin position="155"/>
        <end position="172"/>
    </location>
</feature>
<dbReference type="SUPFAM" id="SSF48317">
    <property type="entry name" value="Acid phosphatase/Vanadium-dependent haloperoxidase"/>
    <property type="match status" value="1"/>
</dbReference>
<name>A0A4V2RSG5_9GAMM</name>
<feature type="transmembrane region" description="Helical" evidence="1">
    <location>
        <begin position="100"/>
        <end position="117"/>
    </location>
</feature>
<dbReference type="Gene3D" id="1.20.144.10">
    <property type="entry name" value="Phosphatidic acid phosphatase type 2/haloperoxidase"/>
    <property type="match status" value="1"/>
</dbReference>
<evidence type="ECO:0000313" key="3">
    <source>
        <dbReference type="EMBL" id="TCN84992.1"/>
    </source>
</evidence>